<evidence type="ECO:0000259" key="9">
    <source>
        <dbReference type="Pfam" id="PF23377"/>
    </source>
</evidence>
<evidence type="ECO:0000256" key="5">
    <source>
        <dbReference type="ARBA" id="ARBA00023069"/>
    </source>
</evidence>
<dbReference type="Pfam" id="PF00400">
    <property type="entry name" value="WD40"/>
    <property type="match status" value="1"/>
</dbReference>
<evidence type="ECO:0000256" key="7">
    <source>
        <dbReference type="PROSITE-ProRule" id="PRU00221"/>
    </source>
</evidence>
<feature type="domain" description="Intraflagellar transport protein 122 homolog TPR" evidence="11">
    <location>
        <begin position="577"/>
        <end position="792"/>
    </location>
</feature>
<dbReference type="Proteomes" id="UP000316726">
    <property type="component" value="Chromosome 14"/>
</dbReference>
<evidence type="ECO:0000313" key="12">
    <source>
        <dbReference type="EMBL" id="QDZ24686.1"/>
    </source>
</evidence>
<dbReference type="GO" id="GO:0035721">
    <property type="term" value="P:intraciliary retrograde transport"/>
    <property type="evidence" value="ECO:0007669"/>
    <property type="project" value="TreeGrafter"/>
</dbReference>
<dbReference type="InterPro" id="IPR036322">
    <property type="entry name" value="WD40_repeat_dom_sf"/>
</dbReference>
<name>A0A5B8MX05_9CHLO</name>
<dbReference type="Pfam" id="PF25295">
    <property type="entry name" value="TPR_IFT122"/>
    <property type="match status" value="2"/>
</dbReference>
<dbReference type="Gene3D" id="1.25.40.470">
    <property type="match status" value="1"/>
</dbReference>
<dbReference type="InterPro" id="IPR001680">
    <property type="entry name" value="WD40_rpt"/>
</dbReference>
<feature type="region of interest" description="Disordered" evidence="8">
    <location>
        <begin position="1393"/>
        <end position="1414"/>
    </location>
</feature>
<dbReference type="InterPro" id="IPR056152">
    <property type="entry name" value="Beta-prop_IFT122_2nd"/>
</dbReference>
<evidence type="ECO:0000256" key="8">
    <source>
        <dbReference type="SAM" id="MobiDB-lite"/>
    </source>
</evidence>
<feature type="region of interest" description="Disordered" evidence="8">
    <location>
        <begin position="1308"/>
        <end position="1362"/>
    </location>
</feature>
<evidence type="ECO:0000259" key="11">
    <source>
        <dbReference type="Pfam" id="PF25295"/>
    </source>
</evidence>
<evidence type="ECO:0000256" key="2">
    <source>
        <dbReference type="ARBA" id="ARBA00019442"/>
    </source>
</evidence>
<dbReference type="SUPFAM" id="SSF50978">
    <property type="entry name" value="WD40 repeat-like"/>
    <property type="match status" value="2"/>
</dbReference>
<dbReference type="GO" id="GO:0030991">
    <property type="term" value="C:intraciliary transport particle A"/>
    <property type="evidence" value="ECO:0007669"/>
    <property type="project" value="TreeGrafter"/>
</dbReference>
<dbReference type="EMBL" id="CP031047">
    <property type="protein sequence ID" value="QDZ24686.1"/>
    <property type="molecule type" value="Genomic_DNA"/>
</dbReference>
<dbReference type="InterPro" id="IPR056153">
    <property type="entry name" value="Beta-prop_IFT122_1st"/>
</dbReference>
<comment type="subcellular location">
    <subcellularLocation>
        <location evidence="1">Cell projection</location>
        <location evidence="1">Cilium</location>
    </subcellularLocation>
</comment>
<feature type="compositionally biased region" description="Gly residues" evidence="8">
    <location>
        <begin position="1156"/>
        <end position="1171"/>
    </location>
</feature>
<dbReference type="InterPro" id="IPR057411">
    <property type="entry name" value="TPR_IFT122"/>
</dbReference>
<dbReference type="Pfam" id="PF23377">
    <property type="entry name" value="Beta-prop_IFT122_2nd"/>
    <property type="match status" value="1"/>
</dbReference>
<dbReference type="SMART" id="SM00320">
    <property type="entry name" value="WD40"/>
    <property type="match status" value="7"/>
</dbReference>
<evidence type="ECO:0000256" key="1">
    <source>
        <dbReference type="ARBA" id="ARBA00004138"/>
    </source>
</evidence>
<accession>A0A5B8MX05</accession>
<dbReference type="FunFam" id="2.130.10.10:FF:000176">
    <property type="entry name" value="Intraflagellar transport protein 122 homolog"/>
    <property type="match status" value="1"/>
</dbReference>
<proteinExistence type="predicted"/>
<protein>
    <recommendedName>
        <fullName evidence="2">Intraflagellar transport protein 122 homolog</fullName>
    </recommendedName>
</protein>
<sequence length="1414" mass="158775">MRTTLTWSDSVPERDDVRNVCYNLAFNPDGTQLVAGVGTRVLVYDAMDGDLLHSLKGHKDAVYCIAYANDGKRFASGSADKNVIIWTSKAEGILRYSHDDSIQALSYNPVTQQLASATASDFGLWSPEQKSVTKQKVGSKVLCLAWTNDGQYLALGHYNGNVSIRDKSGMEKVLIEKSAQVWCLTWNPSRYETYDVLAVGCFNGTVSFYQLSGAQLGKEVKLGYDPLSLSYSTDGEFLNVGGTNRKVQLYSKEGTFLGSTTEMDSWIWCVKPRPRHNYLAMGCEDGTVAVHQISFSTVHGLYRDRYAYRENMTDVVVQNLLSEQKVRIRCRDCVKLIAMYKNRLAVQLTDRIIIYEVENSRDSGNMSYRVFTKIPQKLECNLLVVTSHHFLLCLEKKLQIYTFHGVKEREWNLDSIIRYIKVIGGPRRRESILVGLKNGLVLKIFINNPFPVELVKHPVAVRCLDLSASRQKLAIVDENAKIYVYNLKGSFVKNPKTGEKQMLMEAKELFLDEGATSVAWNSDFEDMLCYTGRNTLNIKTGDFPVHSQKLSGFVVGFMSSKIFCLHYQTMETIDVPQSVSMNRYLEIGDYKRAYQVACLGVSEEDWRHLGMQALQQNQIETARNAFVRICDIKSISLLSYVEQELVSSSGNLGIAKKLVKAKMLAFQGRYQEAARMYAECNRVERAMEMFSDLRQFEEAKQWAEQYSHNKEAQVESVREVIQRQAQWSEEVNDFEAAGEMYMKAKNYEKAAALFIHQNLNNKLIEIVRILPSSAGSQKLLNTIAAHFVKSCDAHAAKASKAATQEVSSSPKDGDAISFSYAKEVFVKMDDLSSLVELCIKHAKWDDAISIAKQKNSKAMISKVYISHARWLAENDQFEAARKSYLLAGRPEEATQMLEEMCDNAITEDRYLDASFYFYQLAMDTAMIYEEEQHELKGQQGVGNFQKNFQKKFDRFYHLAEVCYAYHYVLQSVREPFTDALPSVLYNMACFLVLKVVSRETQSKPILEPPKGMSTVTILQCLAKYAEQMGAYNLARFVYNRLGSLNMCNPKHQENNDLLSLAVRAKPFKDRESLLPVCFLCGSQNPNVGSRQSVSSEDVCHSCGTKFERSFATFEYLPVVEFHLAPGIDEREAIHLLKEACEPSSHPEDGMDSGGMAHHGGGYGYDQGGGSSAGEVDEGQQVLSLDTDMEEASKLVDQQLRQSGNGYPSASGMSQMQSVIGREELKQMHASEVIVHRWPGKIHKTKFFRVLDPDAQVMLGSCGHFYEQDEYEMFLLEKGIAPFSRVPMDQSSAEKMDLGYVSGMLEAEGDSDGDVAESRGASDASDALDPYRSKGRGGKKRSGNYHMDGENQGGTRFSSHSKKVEAAAALVANSLENQSYRQNHKVESQFGSVVMKPSQMGGAIPPRPQSRGVQR</sequence>
<feature type="domain" description="Intraflagellar transport protein 122 homolog TPR" evidence="11">
    <location>
        <begin position="817"/>
        <end position="995"/>
    </location>
</feature>
<gene>
    <name evidence="12" type="ORF">A3770_14p72040</name>
</gene>
<keyword evidence="5" id="KW-0969">Cilium</keyword>
<keyword evidence="4" id="KW-0677">Repeat</keyword>
<dbReference type="OrthoDB" id="10255582at2759"/>
<keyword evidence="3 7" id="KW-0853">WD repeat</keyword>
<organism evidence="12 13">
    <name type="scientific">Chloropicon primus</name>
    <dbReference type="NCBI Taxonomy" id="1764295"/>
    <lineage>
        <taxon>Eukaryota</taxon>
        <taxon>Viridiplantae</taxon>
        <taxon>Chlorophyta</taxon>
        <taxon>Chloropicophyceae</taxon>
        <taxon>Chloropicales</taxon>
        <taxon>Chloropicaceae</taxon>
        <taxon>Chloropicon</taxon>
    </lineage>
</organism>
<dbReference type="PROSITE" id="PS50294">
    <property type="entry name" value="WD_REPEATS_REGION"/>
    <property type="match status" value="1"/>
</dbReference>
<dbReference type="GO" id="GO:1905515">
    <property type="term" value="P:non-motile cilium assembly"/>
    <property type="evidence" value="ECO:0007669"/>
    <property type="project" value="TreeGrafter"/>
</dbReference>
<evidence type="ECO:0000256" key="6">
    <source>
        <dbReference type="ARBA" id="ARBA00023273"/>
    </source>
</evidence>
<dbReference type="GO" id="GO:0097730">
    <property type="term" value="C:non-motile cilium"/>
    <property type="evidence" value="ECO:0007669"/>
    <property type="project" value="TreeGrafter"/>
</dbReference>
<evidence type="ECO:0000256" key="4">
    <source>
        <dbReference type="ARBA" id="ARBA00022737"/>
    </source>
</evidence>
<dbReference type="Pfam" id="PF23381">
    <property type="entry name" value="Beta-prop_IFT122_1st"/>
    <property type="match status" value="1"/>
</dbReference>
<evidence type="ECO:0000313" key="13">
    <source>
        <dbReference type="Proteomes" id="UP000316726"/>
    </source>
</evidence>
<evidence type="ECO:0000256" key="3">
    <source>
        <dbReference type="ARBA" id="ARBA00022574"/>
    </source>
</evidence>
<dbReference type="PANTHER" id="PTHR12764:SF4">
    <property type="entry name" value="INTRAFLAGELLAR TRANSPORT PROTEIN 122 HOMOLOG"/>
    <property type="match status" value="1"/>
</dbReference>
<evidence type="ECO:0000259" key="10">
    <source>
        <dbReference type="Pfam" id="PF23381"/>
    </source>
</evidence>
<keyword evidence="13" id="KW-1185">Reference proteome</keyword>
<dbReference type="Gene3D" id="2.130.10.10">
    <property type="entry name" value="YVTN repeat-like/Quinoprotein amine dehydrogenase"/>
    <property type="match status" value="2"/>
</dbReference>
<feature type="repeat" description="WD" evidence="7">
    <location>
        <begin position="55"/>
        <end position="86"/>
    </location>
</feature>
<dbReference type="InterPro" id="IPR015943">
    <property type="entry name" value="WD40/YVTN_repeat-like_dom_sf"/>
</dbReference>
<dbReference type="GO" id="GO:0061512">
    <property type="term" value="P:protein localization to cilium"/>
    <property type="evidence" value="ECO:0007669"/>
    <property type="project" value="TreeGrafter"/>
</dbReference>
<dbReference type="PROSITE" id="PS50082">
    <property type="entry name" value="WD_REPEATS_2"/>
    <property type="match status" value="1"/>
</dbReference>
<dbReference type="STRING" id="1764295.A0A5B8MX05"/>
<dbReference type="PANTHER" id="PTHR12764">
    <property type="entry name" value="WD REPEAT DOMAIN-RELATED"/>
    <property type="match status" value="1"/>
</dbReference>
<reference evidence="12 13" key="1">
    <citation type="submission" date="2018-07" db="EMBL/GenBank/DDBJ databases">
        <title>The complete nuclear genome of the prasinophyte Chloropicon primus (CCMP1205).</title>
        <authorList>
            <person name="Pombert J.-F."/>
            <person name="Otis C."/>
            <person name="Turmel M."/>
            <person name="Lemieux C."/>
        </authorList>
    </citation>
    <scope>NUCLEOTIDE SEQUENCE [LARGE SCALE GENOMIC DNA]</scope>
    <source>
        <strain evidence="12 13">CCMP1205</strain>
    </source>
</reference>
<feature type="region of interest" description="Disordered" evidence="8">
    <location>
        <begin position="1141"/>
        <end position="1175"/>
    </location>
</feature>
<keyword evidence="6" id="KW-0966">Cell projection</keyword>
<dbReference type="InterPro" id="IPR039857">
    <property type="entry name" value="Ift122/121"/>
</dbReference>
<feature type="domain" description="IFT122 second beta-propeller" evidence="9">
    <location>
        <begin position="299"/>
        <end position="570"/>
    </location>
</feature>
<feature type="domain" description="IFT122 first beta-propeller" evidence="10">
    <location>
        <begin position="14"/>
        <end position="193"/>
    </location>
</feature>
<feature type="compositionally biased region" description="Basic residues" evidence="8">
    <location>
        <begin position="1332"/>
        <end position="1342"/>
    </location>
</feature>